<proteinExistence type="inferred from homology"/>
<dbReference type="HAMAP" id="MF_01255">
    <property type="entry name" value="Ectoine_synth"/>
    <property type="match status" value="1"/>
</dbReference>
<dbReference type="NCBIfam" id="NF009806">
    <property type="entry name" value="PRK13290.1"/>
    <property type="match status" value="1"/>
</dbReference>
<comment type="function">
    <text evidence="8">Catalyzes the circularization of gamma-N-acetyl-alpha,gamma-diaminobutyric acid (ADABA) to ectoine (1,4,5,6-tetrahydro-2-methyl-4-pyrimidine carboxylic acid), which is an excellent osmoprotectant.</text>
</comment>
<reference evidence="9 10" key="1">
    <citation type="submission" date="2019-08" db="EMBL/GenBank/DDBJ databases">
        <title>Actinomadura sp. nov. CYP1-5 isolated from mountain soil.</title>
        <authorList>
            <person name="Songsumanus A."/>
            <person name="Kuncharoen N."/>
            <person name="Kudo T."/>
            <person name="Yuki M."/>
            <person name="Igarashi Y."/>
            <person name="Tanasupawat S."/>
        </authorList>
    </citation>
    <scope>NUCLEOTIDE SEQUENCE [LARGE SCALE GENOMIC DNA]</scope>
    <source>
        <strain evidence="9 10">JCM 14158</strain>
    </source>
</reference>
<name>A0A5D0NJW0_9ACTN</name>
<dbReference type="UniPathway" id="UPA00067">
    <property type="reaction ID" value="UER00123"/>
</dbReference>
<dbReference type="InterPro" id="IPR010462">
    <property type="entry name" value="Ectoine_synth"/>
</dbReference>
<dbReference type="EC" id="4.2.1.108" evidence="3 8"/>
<dbReference type="InterPro" id="IPR014710">
    <property type="entry name" value="RmlC-like_jellyroll"/>
</dbReference>
<dbReference type="GO" id="GO:0033990">
    <property type="term" value="F:ectoine synthase activity"/>
    <property type="evidence" value="ECO:0007669"/>
    <property type="project" value="UniProtKB-EC"/>
</dbReference>
<dbReference type="RefSeq" id="WP_067885475.1">
    <property type="nucleotide sequence ID" value="NZ_VSFG01000004.1"/>
</dbReference>
<evidence type="ECO:0000256" key="1">
    <source>
        <dbReference type="ARBA" id="ARBA00005181"/>
    </source>
</evidence>
<dbReference type="EMBL" id="VSFG01000004">
    <property type="protein sequence ID" value="TYB44766.1"/>
    <property type="molecule type" value="Genomic_DNA"/>
</dbReference>
<comment type="pathway">
    <text evidence="1 8">Amine and polyamine biosynthesis; ectoine biosynthesis; L-ectoine from L-aspartate 4-semialdehyde: step 3/3.</text>
</comment>
<evidence type="ECO:0000256" key="3">
    <source>
        <dbReference type="ARBA" id="ARBA00013192"/>
    </source>
</evidence>
<protein>
    <recommendedName>
        <fullName evidence="4 8">L-ectoine synthase</fullName>
        <ecNumber evidence="3 8">4.2.1.108</ecNumber>
    </recommendedName>
    <alternativeName>
        <fullName evidence="6 8">N-acetyldiaminobutyrate dehydratase</fullName>
    </alternativeName>
</protein>
<dbReference type="STRING" id="1220554.GCA_001552135_00817"/>
<evidence type="ECO:0000256" key="4">
    <source>
        <dbReference type="ARBA" id="ARBA00019707"/>
    </source>
</evidence>
<evidence type="ECO:0000256" key="2">
    <source>
        <dbReference type="ARBA" id="ARBA00009637"/>
    </source>
</evidence>
<dbReference type="InterPro" id="IPR011051">
    <property type="entry name" value="RmlC_Cupin_sf"/>
</dbReference>
<dbReference type="PANTHER" id="PTHR39289">
    <property type="match status" value="1"/>
</dbReference>
<dbReference type="AlphaFoldDB" id="A0A5D0NJW0"/>
<sequence>MIVRSLDEIIGTERDVQAPTWCSRRFVLAKEGVGFSLHETILYAGTETKMWYANHVEAVYCIEGNGELTNDETGEKHKIEPGVMYLLDGHEHHTLRAHTDVRTVCVFNPPCTGREVHDENGVYPLLTEEDA</sequence>
<dbReference type="CDD" id="cd06978">
    <property type="entry name" value="cupin_EctC"/>
    <property type="match status" value="1"/>
</dbReference>
<comment type="catalytic activity">
    <reaction evidence="7 8">
        <text>(2S)-4-acetamido-2-aminobutanoate = L-ectoine + H2O</text>
        <dbReference type="Rhea" id="RHEA:17281"/>
        <dbReference type="ChEBI" id="CHEBI:15377"/>
        <dbReference type="ChEBI" id="CHEBI:58515"/>
        <dbReference type="ChEBI" id="CHEBI:58929"/>
        <dbReference type="EC" id="4.2.1.108"/>
    </reaction>
</comment>
<gene>
    <name evidence="8" type="primary">ectC</name>
    <name evidence="9" type="ORF">FXF69_21700</name>
</gene>
<evidence type="ECO:0000313" key="10">
    <source>
        <dbReference type="Proteomes" id="UP000323380"/>
    </source>
</evidence>
<dbReference type="PANTHER" id="PTHR39289:SF1">
    <property type="entry name" value="L-ECTOINE SYNTHASE"/>
    <property type="match status" value="1"/>
</dbReference>
<evidence type="ECO:0000256" key="7">
    <source>
        <dbReference type="ARBA" id="ARBA00048714"/>
    </source>
</evidence>
<evidence type="ECO:0000256" key="5">
    <source>
        <dbReference type="ARBA" id="ARBA00023239"/>
    </source>
</evidence>
<keyword evidence="5 8" id="KW-0456">Lyase</keyword>
<comment type="caution">
    <text evidence="9">The sequence shown here is derived from an EMBL/GenBank/DDBJ whole genome shotgun (WGS) entry which is preliminary data.</text>
</comment>
<evidence type="ECO:0000256" key="8">
    <source>
        <dbReference type="HAMAP-Rule" id="MF_01255"/>
    </source>
</evidence>
<keyword evidence="10" id="KW-1185">Reference proteome</keyword>
<dbReference type="Gene3D" id="2.60.120.10">
    <property type="entry name" value="Jelly Rolls"/>
    <property type="match status" value="1"/>
</dbReference>
<dbReference type="GO" id="GO:0019491">
    <property type="term" value="P:ectoine biosynthetic process"/>
    <property type="evidence" value="ECO:0007669"/>
    <property type="project" value="UniProtKB-UniRule"/>
</dbReference>
<evidence type="ECO:0000313" key="9">
    <source>
        <dbReference type="EMBL" id="TYB44766.1"/>
    </source>
</evidence>
<accession>A0A5D0NJW0</accession>
<organism evidence="9 10">
    <name type="scientific">Actinomadura chibensis</name>
    <dbReference type="NCBI Taxonomy" id="392828"/>
    <lineage>
        <taxon>Bacteria</taxon>
        <taxon>Bacillati</taxon>
        <taxon>Actinomycetota</taxon>
        <taxon>Actinomycetes</taxon>
        <taxon>Streptosporangiales</taxon>
        <taxon>Thermomonosporaceae</taxon>
        <taxon>Actinomadura</taxon>
    </lineage>
</organism>
<comment type="similarity">
    <text evidence="2 8">Belongs to the ectoine synthase family.</text>
</comment>
<dbReference type="Pfam" id="PF06339">
    <property type="entry name" value="Ectoine_synth"/>
    <property type="match status" value="1"/>
</dbReference>
<evidence type="ECO:0000256" key="6">
    <source>
        <dbReference type="ARBA" id="ARBA00033271"/>
    </source>
</evidence>
<dbReference type="Proteomes" id="UP000323380">
    <property type="component" value="Unassembled WGS sequence"/>
</dbReference>
<dbReference type="SUPFAM" id="SSF51182">
    <property type="entry name" value="RmlC-like cupins"/>
    <property type="match status" value="1"/>
</dbReference>